<keyword evidence="8 9" id="KW-0234">DNA repair</keyword>
<dbReference type="InterPro" id="IPR032524">
    <property type="entry name" value="ABC_tran_C"/>
</dbReference>
<reference evidence="12" key="1">
    <citation type="submission" date="2016-04" db="EMBL/GenBank/DDBJ databases">
        <authorList>
            <person name="Evans L.H."/>
            <person name="Alamgir A."/>
            <person name="Owens N."/>
            <person name="Weber N.D."/>
            <person name="Virtaneva K."/>
            <person name="Barbian K."/>
            <person name="Babar A."/>
            <person name="Rosenke K."/>
        </authorList>
    </citation>
    <scope>NUCLEOTIDE SEQUENCE</scope>
    <source>
        <strain evidence="12">86</strain>
    </source>
</reference>
<dbReference type="PANTHER" id="PTHR42855">
    <property type="entry name" value="ABC TRANSPORTER ATP-BINDING SUBUNIT"/>
    <property type="match status" value="1"/>
</dbReference>
<dbReference type="InterPro" id="IPR037118">
    <property type="entry name" value="Val-tRNA_synth_C_sf"/>
</dbReference>
<dbReference type="InterPro" id="IPR051309">
    <property type="entry name" value="ABCF_ATPase"/>
</dbReference>
<dbReference type="GO" id="GO:0043022">
    <property type="term" value="F:ribosome binding"/>
    <property type="evidence" value="ECO:0007669"/>
    <property type="project" value="UniProtKB-UniRule"/>
</dbReference>
<evidence type="ECO:0000256" key="1">
    <source>
        <dbReference type="ARBA" id="ARBA00022490"/>
    </source>
</evidence>
<dbReference type="GO" id="GO:0005737">
    <property type="term" value="C:cytoplasm"/>
    <property type="evidence" value="ECO:0007669"/>
    <property type="project" value="UniProtKB-SubCell"/>
</dbReference>
<dbReference type="InterPro" id="IPR017871">
    <property type="entry name" value="ABC_transporter-like_CS"/>
</dbReference>
<comment type="subcellular location">
    <subcellularLocation>
        <location evidence="9">Cytoplasm</location>
    </subcellularLocation>
    <text evidence="9">Associates with ribosomes.</text>
</comment>
<dbReference type="Pfam" id="PF00005">
    <property type="entry name" value="ABC_tran"/>
    <property type="match status" value="2"/>
</dbReference>
<keyword evidence="2 9" id="KW-0677">Repeat</keyword>
<feature type="domain" description="ABC transporter" evidence="11">
    <location>
        <begin position="304"/>
        <end position="522"/>
    </location>
</feature>
<evidence type="ECO:0000259" key="11">
    <source>
        <dbReference type="PROSITE" id="PS50893"/>
    </source>
</evidence>
<evidence type="ECO:0000256" key="9">
    <source>
        <dbReference type="HAMAP-Rule" id="MF_00848"/>
    </source>
</evidence>
<dbReference type="InterPro" id="IPR043686">
    <property type="entry name" value="Uup"/>
</dbReference>
<keyword evidence="6 9" id="KW-0067">ATP-binding</keyword>
<accession>A0A212JAR7</accession>
<gene>
    <name evidence="12" type="primary">uup-A</name>
    <name evidence="9" type="synonym">uup</name>
    <name evidence="12" type="ORF">KL86DPRO_11062</name>
</gene>
<dbReference type="PROSITE" id="PS50893">
    <property type="entry name" value="ABC_TRANSPORTER_2"/>
    <property type="match status" value="2"/>
</dbReference>
<keyword evidence="5 9" id="KW-0378">Hydrolase</keyword>
<keyword evidence="7 9" id="KW-0238">DNA-binding</keyword>
<evidence type="ECO:0000256" key="2">
    <source>
        <dbReference type="ARBA" id="ARBA00022737"/>
    </source>
</evidence>
<dbReference type="SUPFAM" id="SSF52540">
    <property type="entry name" value="P-loop containing nucleoside triphosphate hydrolases"/>
    <property type="match status" value="2"/>
</dbReference>
<name>A0A212JAR7_9DELT</name>
<dbReference type="PROSITE" id="PS00211">
    <property type="entry name" value="ABC_TRANSPORTER_1"/>
    <property type="match status" value="1"/>
</dbReference>
<evidence type="ECO:0000256" key="4">
    <source>
        <dbReference type="ARBA" id="ARBA00022763"/>
    </source>
</evidence>
<dbReference type="InterPro" id="IPR003593">
    <property type="entry name" value="AAA+_ATPase"/>
</dbReference>
<dbReference type="SMART" id="SM00382">
    <property type="entry name" value="AAA"/>
    <property type="match status" value="2"/>
</dbReference>
<dbReference type="GO" id="GO:0006281">
    <property type="term" value="P:DNA repair"/>
    <property type="evidence" value="ECO:0007669"/>
    <property type="project" value="UniProtKB-KW"/>
</dbReference>
<dbReference type="Gene3D" id="1.10.287.380">
    <property type="entry name" value="Valyl-tRNA synthetase, C-terminal domain"/>
    <property type="match status" value="1"/>
</dbReference>
<dbReference type="GO" id="GO:0003677">
    <property type="term" value="F:DNA binding"/>
    <property type="evidence" value="ECO:0007669"/>
    <property type="project" value="UniProtKB-UniRule"/>
</dbReference>
<dbReference type="FunFam" id="3.40.50.300:FF:000309">
    <property type="entry name" value="ABC transporter ATP-binding protein"/>
    <property type="match status" value="1"/>
</dbReference>
<feature type="binding site" evidence="9">
    <location>
        <begin position="337"/>
        <end position="344"/>
    </location>
    <ligand>
        <name>ATP</name>
        <dbReference type="ChEBI" id="CHEBI:30616"/>
        <label>2</label>
    </ligand>
</feature>
<evidence type="ECO:0000256" key="3">
    <source>
        <dbReference type="ARBA" id="ARBA00022741"/>
    </source>
</evidence>
<evidence type="ECO:0000256" key="6">
    <source>
        <dbReference type="ARBA" id="ARBA00022840"/>
    </source>
</evidence>
<evidence type="ECO:0000313" key="12">
    <source>
        <dbReference type="EMBL" id="SBV96544.1"/>
    </source>
</evidence>
<dbReference type="HAMAP" id="MF_00848">
    <property type="entry name" value="Uup"/>
    <property type="match status" value="1"/>
</dbReference>
<feature type="binding site" evidence="9">
    <location>
        <begin position="36"/>
        <end position="43"/>
    </location>
    <ligand>
        <name>ATP</name>
        <dbReference type="ChEBI" id="CHEBI:30616"/>
        <label>1</label>
    </ligand>
</feature>
<keyword evidence="1 9" id="KW-0963">Cytoplasm</keyword>
<dbReference type="GO" id="GO:0005524">
    <property type="term" value="F:ATP binding"/>
    <property type="evidence" value="ECO:0007669"/>
    <property type="project" value="UniProtKB-UniRule"/>
</dbReference>
<dbReference type="GO" id="GO:0016887">
    <property type="term" value="F:ATP hydrolysis activity"/>
    <property type="evidence" value="ECO:0007669"/>
    <property type="project" value="UniProtKB-UniRule"/>
</dbReference>
<protein>
    <recommendedName>
        <fullName evidence="9">ATP-binding protein Uup</fullName>
        <ecNumber evidence="9">3.6.1.-</ecNumber>
    </recommendedName>
</protein>
<dbReference type="AlphaFoldDB" id="A0A212JAR7"/>
<dbReference type="EMBL" id="FLUQ01000001">
    <property type="protein sequence ID" value="SBV96544.1"/>
    <property type="molecule type" value="Genomic_DNA"/>
</dbReference>
<comment type="similarity">
    <text evidence="9">Belongs to the ABC transporter superfamily. ABCF family. Uup subfamily.</text>
</comment>
<comment type="catalytic activity">
    <reaction evidence="9">
        <text>ATP + H2O = ADP + phosphate + H(+)</text>
        <dbReference type="Rhea" id="RHEA:13065"/>
        <dbReference type="ChEBI" id="CHEBI:15377"/>
        <dbReference type="ChEBI" id="CHEBI:15378"/>
        <dbReference type="ChEBI" id="CHEBI:30616"/>
        <dbReference type="ChEBI" id="CHEBI:43474"/>
        <dbReference type="ChEBI" id="CHEBI:456216"/>
    </reaction>
</comment>
<evidence type="ECO:0000256" key="10">
    <source>
        <dbReference type="SAM" id="MobiDB-lite"/>
    </source>
</evidence>
<dbReference type="PANTHER" id="PTHR42855:SF1">
    <property type="entry name" value="ABC TRANSPORTER DOMAIN-CONTAINING PROTEIN"/>
    <property type="match status" value="1"/>
</dbReference>
<feature type="domain" description="ABC transporter" evidence="11">
    <location>
        <begin position="4"/>
        <end position="237"/>
    </location>
</feature>
<evidence type="ECO:0000256" key="5">
    <source>
        <dbReference type="ARBA" id="ARBA00022801"/>
    </source>
</evidence>
<dbReference type="Gene3D" id="3.40.50.300">
    <property type="entry name" value="P-loop containing nucleotide triphosphate hydrolases"/>
    <property type="match status" value="2"/>
</dbReference>
<sequence length="633" mass="70332">MALLSMQGVSLNLGGKPLLENADLFIEPGERICLTGRNGAGKSTLLALLSGALRPDAGTVVRTGAVFGYMPQNVPETWAGPVFSLVAESLGAEGRAMAEAHKALESGRADSSLTPDGWERYGDILAVLNHLQLDPDADFATLSGGTRRRVALARALILSEDLALDEPTNHLDLATVTWLEDYLLRRARTLVFVSHDRAFAERLATRIVEIDRGRLYSYACGFAAYPERREERLEIEAREFALFDKKLAKEESWIRQGIKARRTRNMGRVRALLDMRRERAARQEKLGNVRMNAQEAERSGKLVIEADTASFAYPGQEPLFSGFSTVIRRGDRVGIIGSNGAGKSTLIRMLLGELQPTTGRVRLGTNLEVSYFDQLRETLNPDESVMDSVAEGNDVVVIGGNARHVAGYLQDFLFTPDRLRLPVGVLSGGERNRLLLAKLFTRPSNVLVLDEPTNDLDVETLELLEELLADYSGTVLVVSHDRRFLDNLVTSILALEGDGLVREYVGAYTDWLRQRPEPANGKKDKAPEPKRNREAQPDKPRPDKPRKRTYNEQREFDQITKELAALPGTLDALEQEQKDLEALLADAGFFARDPEAFNRSAARLAALEEEQTALLGRWEFIERRMEELGALKG</sequence>
<dbReference type="InterPro" id="IPR027417">
    <property type="entry name" value="P-loop_NTPase"/>
</dbReference>
<dbReference type="InterPro" id="IPR032781">
    <property type="entry name" value="ABC_tran_Xtn"/>
</dbReference>
<dbReference type="CDD" id="cd03221">
    <property type="entry name" value="ABCF_EF-3"/>
    <property type="match status" value="2"/>
</dbReference>
<keyword evidence="4 9" id="KW-0227">DNA damage</keyword>
<evidence type="ECO:0000256" key="7">
    <source>
        <dbReference type="ARBA" id="ARBA00023125"/>
    </source>
</evidence>
<feature type="region of interest" description="Disordered" evidence="10">
    <location>
        <begin position="515"/>
        <end position="553"/>
    </location>
</feature>
<dbReference type="EC" id="3.6.1.-" evidence="9"/>
<keyword evidence="3 9" id="KW-0547">Nucleotide-binding</keyword>
<evidence type="ECO:0000256" key="8">
    <source>
        <dbReference type="ARBA" id="ARBA00023204"/>
    </source>
</evidence>
<organism evidence="12">
    <name type="scientific">uncultured delta proteobacterium</name>
    <dbReference type="NCBI Taxonomy" id="34034"/>
    <lineage>
        <taxon>Bacteria</taxon>
        <taxon>Deltaproteobacteria</taxon>
        <taxon>environmental samples</taxon>
    </lineage>
</organism>
<dbReference type="Pfam" id="PF12848">
    <property type="entry name" value="ABC_tran_Xtn"/>
    <property type="match status" value="1"/>
</dbReference>
<dbReference type="FunFam" id="3.40.50.300:FF:000011">
    <property type="entry name" value="Putative ABC transporter ATP-binding component"/>
    <property type="match status" value="1"/>
</dbReference>
<dbReference type="InterPro" id="IPR003439">
    <property type="entry name" value="ABC_transporter-like_ATP-bd"/>
</dbReference>
<proteinExistence type="inferred from homology"/>
<dbReference type="Pfam" id="PF16326">
    <property type="entry name" value="ABC_tran_CTD"/>
    <property type="match status" value="1"/>
</dbReference>
<comment type="function">
    <text evidence="9">Probably plays a role in ribosome assembly or function. May be involved in resolution of branched DNA intermediates that result from template switching in postreplication gaps. Binds DNA and has ATPase activity.</text>
</comment>